<evidence type="ECO:0000256" key="8">
    <source>
        <dbReference type="PIRSR" id="PIRSR625705-1"/>
    </source>
</evidence>
<dbReference type="AlphaFoldDB" id="A0A418YVE7"/>
<dbReference type="Proteomes" id="UP000283469">
    <property type="component" value="Unassembled WGS sequence"/>
</dbReference>
<evidence type="ECO:0000256" key="5">
    <source>
        <dbReference type="ARBA" id="ARBA00023295"/>
    </source>
</evidence>
<evidence type="ECO:0000256" key="9">
    <source>
        <dbReference type="SAM" id="SignalP"/>
    </source>
</evidence>
<comment type="caution">
    <text evidence="12">The sequence shown here is derived from an EMBL/GenBank/DDBJ whole genome shotgun (WGS) entry which is preliminary data.</text>
</comment>
<keyword evidence="4" id="KW-0378">Hydrolase</keyword>
<evidence type="ECO:0000313" key="13">
    <source>
        <dbReference type="Proteomes" id="UP000283469"/>
    </source>
</evidence>
<dbReference type="PRINTS" id="PR00738">
    <property type="entry name" value="GLHYDRLASE20"/>
</dbReference>
<feature type="domain" description="Beta-hexosaminidase bacterial type N-terminal" evidence="11">
    <location>
        <begin position="23"/>
        <end position="146"/>
    </location>
</feature>
<dbReference type="Gene3D" id="3.20.20.80">
    <property type="entry name" value="Glycosidases"/>
    <property type="match status" value="1"/>
</dbReference>
<evidence type="ECO:0000256" key="1">
    <source>
        <dbReference type="ARBA" id="ARBA00001231"/>
    </source>
</evidence>
<keyword evidence="9" id="KW-0732">Signal</keyword>
<feature type="chain" id="PRO_5019486043" description="beta-N-acetylhexosaminidase" evidence="9">
    <location>
        <begin position="19"/>
        <end position="757"/>
    </location>
</feature>
<dbReference type="EMBL" id="QVRA01000004">
    <property type="protein sequence ID" value="RJG56205.1"/>
    <property type="molecule type" value="Genomic_DNA"/>
</dbReference>
<comment type="similarity">
    <text evidence="2">Belongs to the glycosyl hydrolase 20 family.</text>
</comment>
<evidence type="ECO:0000256" key="3">
    <source>
        <dbReference type="ARBA" id="ARBA00012663"/>
    </source>
</evidence>
<evidence type="ECO:0000313" key="12">
    <source>
        <dbReference type="EMBL" id="RJG56205.1"/>
    </source>
</evidence>
<dbReference type="Pfam" id="PF00728">
    <property type="entry name" value="Glyco_hydro_20"/>
    <property type="match status" value="1"/>
</dbReference>
<dbReference type="PANTHER" id="PTHR22600:SF57">
    <property type="entry name" value="BETA-N-ACETYLHEXOSAMINIDASE"/>
    <property type="match status" value="1"/>
</dbReference>
<dbReference type="InterPro" id="IPR029018">
    <property type="entry name" value="Hex-like_dom2"/>
</dbReference>
<evidence type="ECO:0000256" key="7">
    <source>
        <dbReference type="ARBA" id="ARBA00033000"/>
    </source>
</evidence>
<protein>
    <recommendedName>
        <fullName evidence="3">beta-N-acetylhexosaminidase</fullName>
        <ecNumber evidence="3">3.2.1.52</ecNumber>
    </recommendedName>
    <alternativeName>
        <fullName evidence="6">Beta-N-acetylhexosaminidase</fullName>
    </alternativeName>
    <alternativeName>
        <fullName evidence="7">N-acetyl-beta-glucosaminidase</fullName>
    </alternativeName>
</protein>
<dbReference type="OrthoDB" id="9763537at2"/>
<dbReference type="Gene3D" id="3.30.379.10">
    <property type="entry name" value="Chitobiase/beta-hexosaminidase domain 2-like"/>
    <property type="match status" value="1"/>
</dbReference>
<dbReference type="GO" id="GO:0016020">
    <property type="term" value="C:membrane"/>
    <property type="evidence" value="ECO:0007669"/>
    <property type="project" value="TreeGrafter"/>
</dbReference>
<reference evidence="12 13" key="1">
    <citation type="submission" date="2018-08" db="EMBL/GenBank/DDBJ databases">
        <title>Sphingobium sp. EO9.</title>
        <authorList>
            <person name="Park Y."/>
            <person name="Kim K.H."/>
            <person name="Jeon C.O."/>
        </authorList>
    </citation>
    <scope>NUCLEOTIDE SEQUENCE [LARGE SCALE GENOMIC DNA]</scope>
    <source>
        <strain evidence="12 13">EO9</strain>
    </source>
</reference>
<keyword evidence="13" id="KW-1185">Reference proteome</keyword>
<proteinExistence type="inferred from homology"/>
<name>A0A418YVE7_9SPHN</name>
<dbReference type="InterPro" id="IPR017853">
    <property type="entry name" value="GH"/>
</dbReference>
<dbReference type="GO" id="GO:0004563">
    <property type="term" value="F:beta-N-acetylhexosaminidase activity"/>
    <property type="evidence" value="ECO:0007669"/>
    <property type="project" value="UniProtKB-EC"/>
</dbReference>
<evidence type="ECO:0000259" key="10">
    <source>
        <dbReference type="Pfam" id="PF00728"/>
    </source>
</evidence>
<dbReference type="Pfam" id="PF02838">
    <property type="entry name" value="Glyco_hydro_20b"/>
    <property type="match status" value="1"/>
</dbReference>
<feature type="signal peptide" evidence="9">
    <location>
        <begin position="1"/>
        <end position="18"/>
    </location>
</feature>
<organism evidence="12 13">
    <name type="scientific">Sphingobium terrigena</name>
    <dbReference type="NCBI Taxonomy" id="2304063"/>
    <lineage>
        <taxon>Bacteria</taxon>
        <taxon>Pseudomonadati</taxon>
        <taxon>Pseudomonadota</taxon>
        <taxon>Alphaproteobacteria</taxon>
        <taxon>Sphingomonadales</taxon>
        <taxon>Sphingomonadaceae</taxon>
        <taxon>Sphingobium</taxon>
    </lineage>
</organism>
<comment type="catalytic activity">
    <reaction evidence="1">
        <text>Hydrolysis of terminal non-reducing N-acetyl-D-hexosamine residues in N-acetyl-beta-D-hexosaminides.</text>
        <dbReference type="EC" id="3.2.1.52"/>
    </reaction>
</comment>
<dbReference type="GO" id="GO:0030203">
    <property type="term" value="P:glycosaminoglycan metabolic process"/>
    <property type="evidence" value="ECO:0007669"/>
    <property type="project" value="TreeGrafter"/>
</dbReference>
<dbReference type="PANTHER" id="PTHR22600">
    <property type="entry name" value="BETA-HEXOSAMINIDASE"/>
    <property type="match status" value="1"/>
</dbReference>
<accession>A0A418YVE7</accession>
<evidence type="ECO:0000259" key="11">
    <source>
        <dbReference type="Pfam" id="PF02838"/>
    </source>
</evidence>
<feature type="domain" description="Glycoside hydrolase family 20 catalytic" evidence="10">
    <location>
        <begin position="149"/>
        <end position="488"/>
    </location>
</feature>
<evidence type="ECO:0000256" key="4">
    <source>
        <dbReference type="ARBA" id="ARBA00022801"/>
    </source>
</evidence>
<dbReference type="CDD" id="cd06563">
    <property type="entry name" value="GH20_chitobiase-like"/>
    <property type="match status" value="1"/>
</dbReference>
<feature type="active site" description="Proton donor" evidence="8">
    <location>
        <position position="319"/>
    </location>
</feature>
<evidence type="ECO:0000256" key="2">
    <source>
        <dbReference type="ARBA" id="ARBA00006285"/>
    </source>
</evidence>
<dbReference type="SUPFAM" id="SSF55545">
    <property type="entry name" value="beta-N-acetylhexosaminidase-like domain"/>
    <property type="match status" value="1"/>
</dbReference>
<evidence type="ECO:0000256" key="6">
    <source>
        <dbReference type="ARBA" id="ARBA00030512"/>
    </source>
</evidence>
<dbReference type="EC" id="3.2.1.52" evidence="3"/>
<sequence>MRRLLALSIALAAAPAAAQTALPLIPMPARIAPSAGTLRIAAGSLVSAPGNDVGAAKAAKLLISQVQKDRGIALASGAGGVIRFERDASVDAAEGYRLDVTPQGATIRAREDRGLIWGAMTLAQLLSPDARFGQAVTLPAVSIEDAPRFVWRGLMMDVARHFQPVETLYPIIDAMAAQKLNTLHLHLTDDQGWRVEIKRYPKLTEIGGWRTPPSSGGAPGAKVGGFYTQDELKALVAHAADRGITIVPEIDMPGHAQAAVAAYPEEIGVLGDRPDVSHDWGINPWLFSPSDRSMGFIRNVLDELMAIFPSPFIHVGGDEAVKDQWQRSPLVQAQMKKMGIKTENQMQGWMIAQLGQYLSSKGRRLIGWDEILEGDVPTSASVMSWRGEKGAVEAANKGHDVVLAPAPILYFDSLQSDRSDEPPGRLSIQTLEQVYAFEPVAAGVSADNARHVLGAQATAFSEYLATAKQKEHAIFPRLSAVAELTWSARDKRDWKDFVARLDPQMLRYQREGIAAADSAFAVNFRMQGSRGDALRSGKVMLAMDTQAGAGAIRYATNGKLGGRSQAYSAPLTIRTGASVEAAAYLTDGRAAAAPRRFDASRAALLRATASDLVACPKGALGLRVPLVSGQSEDAPAFNVNIFDTCTQWADAPLGEAKAVTIAVARLPRHYGLAHEESALRAHYAVTAHGELVVRAGGCEGAVVGTFPLPDPKSAPNRMTFSAPVADQKEDANLCFQFTSPLSDPFYAVESVTLADRR</sequence>
<gene>
    <name evidence="12" type="ORF">D0Z70_06005</name>
</gene>
<dbReference type="InterPro" id="IPR025705">
    <property type="entry name" value="Beta_hexosaminidase_sua/sub"/>
</dbReference>
<keyword evidence="5" id="KW-0326">Glycosidase</keyword>
<dbReference type="InterPro" id="IPR015883">
    <property type="entry name" value="Glyco_hydro_20_cat"/>
</dbReference>
<dbReference type="GO" id="GO:0005975">
    <property type="term" value="P:carbohydrate metabolic process"/>
    <property type="evidence" value="ECO:0007669"/>
    <property type="project" value="InterPro"/>
</dbReference>
<dbReference type="RefSeq" id="WP_119744543.1">
    <property type="nucleotide sequence ID" value="NZ_QVRA01000004.1"/>
</dbReference>
<dbReference type="SUPFAM" id="SSF51445">
    <property type="entry name" value="(Trans)glycosidases"/>
    <property type="match status" value="1"/>
</dbReference>
<dbReference type="InterPro" id="IPR015882">
    <property type="entry name" value="HEX_bac_N"/>
</dbReference>